<feature type="transmembrane region" description="Helical" evidence="1">
    <location>
        <begin position="12"/>
        <end position="33"/>
    </location>
</feature>
<evidence type="ECO:0000313" key="2">
    <source>
        <dbReference type="EMBL" id="NER12972.1"/>
    </source>
</evidence>
<dbReference type="Proteomes" id="UP000468581">
    <property type="component" value="Unassembled WGS sequence"/>
</dbReference>
<keyword evidence="3" id="KW-1185">Reference proteome</keyword>
<comment type="caution">
    <text evidence="2">The sequence shown here is derived from an EMBL/GenBank/DDBJ whole genome shotgun (WGS) entry which is preliminary data.</text>
</comment>
<keyword evidence="1" id="KW-0812">Transmembrane</keyword>
<keyword evidence="1" id="KW-1133">Transmembrane helix</keyword>
<accession>A0A6P0UK97</accession>
<evidence type="ECO:0000313" key="3">
    <source>
        <dbReference type="Proteomes" id="UP000468581"/>
    </source>
</evidence>
<reference evidence="2 3" key="1">
    <citation type="submission" date="2020-01" db="EMBL/GenBank/DDBJ databases">
        <title>Leptobacterium flavescens.</title>
        <authorList>
            <person name="Wang G."/>
        </authorList>
    </citation>
    <scope>NUCLEOTIDE SEQUENCE [LARGE SCALE GENOMIC DNA]</scope>
    <source>
        <strain evidence="2 3">KCTC 22160</strain>
    </source>
</reference>
<proteinExistence type="predicted"/>
<dbReference type="EMBL" id="JAABOO010000001">
    <property type="protein sequence ID" value="NER12972.1"/>
    <property type="molecule type" value="Genomic_DNA"/>
</dbReference>
<evidence type="ECO:0008006" key="4">
    <source>
        <dbReference type="Google" id="ProtNLM"/>
    </source>
</evidence>
<protein>
    <recommendedName>
        <fullName evidence="4">Prepilin-type N-terminal cleavage/methylation domain-containing protein</fullName>
    </recommendedName>
</protein>
<evidence type="ECO:0000256" key="1">
    <source>
        <dbReference type="SAM" id="Phobius"/>
    </source>
</evidence>
<dbReference type="RefSeq" id="WP_163605976.1">
    <property type="nucleotide sequence ID" value="NZ_JAABOO010000001.1"/>
</dbReference>
<keyword evidence="1" id="KW-0472">Membrane</keyword>
<gene>
    <name evidence="2" type="ORF">GWK08_05945</name>
</gene>
<dbReference type="AlphaFoldDB" id="A0A6P0UK97"/>
<organism evidence="2 3">
    <name type="scientific">Leptobacterium flavescens</name>
    <dbReference type="NCBI Taxonomy" id="472055"/>
    <lineage>
        <taxon>Bacteria</taxon>
        <taxon>Pseudomonadati</taxon>
        <taxon>Bacteroidota</taxon>
        <taxon>Flavobacteriia</taxon>
        <taxon>Flavobacteriales</taxon>
        <taxon>Flavobacteriaceae</taxon>
        <taxon>Leptobacterium</taxon>
    </lineage>
</organism>
<sequence>MKKNGKIKAFTLNEMVVVLILTAIVVGLAFSVLRLTQKQMNGIQQNFIASDEVRKLEQSLWIDFNRYSRVHYDPQEEKLQLQNELGSVAYDFEEGSIIREQDTLHIKREEMIFYLHGKETVQGAVDAIEIITSKEFLNKTIFVYKQNDATHYMNNGL</sequence>
<name>A0A6P0UK97_9FLAO</name>